<dbReference type="EMBL" id="GEDG01014487">
    <property type="protein sequence ID" value="JAP24345.1"/>
    <property type="molecule type" value="Transcribed_RNA"/>
</dbReference>
<accession>A0A0V0HWR5</accession>
<reference evidence="1" key="1">
    <citation type="submission" date="2015-12" db="EMBL/GenBank/DDBJ databases">
        <title>Gene expression during late stages of embryo sac development: a critical building block for successful pollen-pistil interactions.</title>
        <authorList>
            <person name="Liu Y."/>
            <person name="Joly V."/>
            <person name="Sabar M."/>
            <person name="Matton D.P."/>
        </authorList>
    </citation>
    <scope>NUCLEOTIDE SEQUENCE</scope>
</reference>
<sequence length="119" mass="13116">MGQKKQGLFDSQVSTRKRCSGVKVSAEMGDDSSSQNHIELVKKCVLPQVEKRNEAKNRDMIVMDALDQGDLVNLPALLVQHVALAVEGAHSLPYGFWLIKVFTHFEIPPSVGKKGGEKE</sequence>
<dbReference type="AlphaFoldDB" id="A0A0V0HWR5"/>
<name>A0A0V0HWR5_SOLCH</name>
<proteinExistence type="predicted"/>
<organism evidence="1">
    <name type="scientific">Solanum chacoense</name>
    <name type="common">Chaco potato</name>
    <dbReference type="NCBI Taxonomy" id="4108"/>
    <lineage>
        <taxon>Eukaryota</taxon>
        <taxon>Viridiplantae</taxon>
        <taxon>Streptophyta</taxon>
        <taxon>Embryophyta</taxon>
        <taxon>Tracheophyta</taxon>
        <taxon>Spermatophyta</taxon>
        <taxon>Magnoliopsida</taxon>
        <taxon>eudicotyledons</taxon>
        <taxon>Gunneridae</taxon>
        <taxon>Pentapetalae</taxon>
        <taxon>asterids</taxon>
        <taxon>lamiids</taxon>
        <taxon>Solanales</taxon>
        <taxon>Solanaceae</taxon>
        <taxon>Solanoideae</taxon>
        <taxon>Solaneae</taxon>
        <taxon>Solanum</taxon>
    </lineage>
</organism>
<evidence type="ECO:0000313" key="1">
    <source>
        <dbReference type="EMBL" id="JAP24345.1"/>
    </source>
</evidence>
<protein>
    <submittedName>
        <fullName evidence="1">Putative ovule protein</fullName>
    </submittedName>
</protein>